<organism evidence="1 2">
    <name type="scientific">Clostridium facile</name>
    <dbReference type="NCBI Taxonomy" id="2763035"/>
    <lineage>
        <taxon>Bacteria</taxon>
        <taxon>Bacillati</taxon>
        <taxon>Bacillota</taxon>
        <taxon>Clostridia</taxon>
        <taxon>Eubacteriales</taxon>
        <taxon>Clostridiaceae</taxon>
        <taxon>Clostridium</taxon>
    </lineage>
</organism>
<accession>A0ABR7IQT7</accession>
<evidence type="ECO:0000313" key="2">
    <source>
        <dbReference type="Proteomes" id="UP000649151"/>
    </source>
</evidence>
<protein>
    <recommendedName>
        <fullName evidence="3">DUF1963 domain-containing protein</fullName>
    </recommendedName>
</protein>
<proteinExistence type="predicted"/>
<dbReference type="EMBL" id="JACOQK010000001">
    <property type="protein sequence ID" value="MBC5787487.1"/>
    <property type="molecule type" value="Genomic_DNA"/>
</dbReference>
<evidence type="ECO:0000313" key="1">
    <source>
        <dbReference type="EMBL" id="MBC5787487.1"/>
    </source>
</evidence>
<gene>
    <name evidence="1" type="ORF">H8Z77_05545</name>
</gene>
<reference evidence="1 2" key="1">
    <citation type="submission" date="2020-08" db="EMBL/GenBank/DDBJ databases">
        <title>Genome public.</title>
        <authorList>
            <person name="Liu C."/>
            <person name="Sun Q."/>
        </authorList>
    </citation>
    <scope>NUCLEOTIDE SEQUENCE [LARGE SCALE GENOMIC DNA]</scope>
    <source>
        <strain evidence="1 2">NSJ-27</strain>
    </source>
</reference>
<sequence>MGLKYTCPRCGTPLGYDDLCWKCKSEQERKAVLAWTSEQIAEKQKSLIQNIQRLADMEDPEFTDFWQLLGYQGAITPEIQRAALDAEVFYPSELYYRAPEDVRDSLIHALLSTEDSNEASNLMCCLAMQGDNLAQETLLELEKNPHPWRKKLYVDPSIYAQCGGWTFDKEGKRIELNFDTCYSMVKEVHGESSPVHIGRAREDTCPHCSGRMMDMLVLDGRDERLKFLGINGILTATCCPNCVGFLKDPAFNRFTLDGGVEVFPSKLFDGSDEMECYIQTEDYNSLTENLFVLGKAPVPLFYGAACDDVNTIGGFANWVQDWEYTACPCCGKPMKYLAQIQWDTLMDGTEGTLYIEFCSDCHIVSMQHQQT</sequence>
<dbReference type="RefSeq" id="WP_186996417.1">
    <property type="nucleotide sequence ID" value="NZ_JACOQK010000001.1"/>
</dbReference>
<name>A0ABR7IQT7_9CLOT</name>
<dbReference type="Proteomes" id="UP000649151">
    <property type="component" value="Unassembled WGS sequence"/>
</dbReference>
<keyword evidence="2" id="KW-1185">Reference proteome</keyword>
<evidence type="ECO:0008006" key="3">
    <source>
        <dbReference type="Google" id="ProtNLM"/>
    </source>
</evidence>
<comment type="caution">
    <text evidence="1">The sequence shown here is derived from an EMBL/GenBank/DDBJ whole genome shotgun (WGS) entry which is preliminary data.</text>
</comment>